<organism evidence="2 3">
    <name type="scientific">Fusarium langsethiae</name>
    <dbReference type="NCBI Taxonomy" id="179993"/>
    <lineage>
        <taxon>Eukaryota</taxon>
        <taxon>Fungi</taxon>
        <taxon>Dikarya</taxon>
        <taxon>Ascomycota</taxon>
        <taxon>Pezizomycotina</taxon>
        <taxon>Sordariomycetes</taxon>
        <taxon>Hypocreomycetidae</taxon>
        <taxon>Hypocreales</taxon>
        <taxon>Nectriaceae</taxon>
        <taxon>Fusarium</taxon>
    </lineage>
</organism>
<dbReference type="SUPFAM" id="SSF50685">
    <property type="entry name" value="Barwin-like endoglucanases"/>
    <property type="match status" value="1"/>
</dbReference>
<keyword evidence="1" id="KW-0732">Signal</keyword>
<dbReference type="OrthoDB" id="428177at2759"/>
<dbReference type="InterPro" id="IPR036908">
    <property type="entry name" value="RlpA-like_sf"/>
</dbReference>
<comment type="caution">
    <text evidence="2">The sequence shown here is derived from an EMBL/GenBank/DDBJ whole genome shotgun (WGS) entry which is preliminary data.</text>
</comment>
<dbReference type="AlphaFoldDB" id="A0A0N0V4Z0"/>
<accession>A0A0N0V4Z0</accession>
<dbReference type="Proteomes" id="UP000037904">
    <property type="component" value="Unassembled WGS sequence"/>
</dbReference>
<evidence type="ECO:0000256" key="1">
    <source>
        <dbReference type="SAM" id="SignalP"/>
    </source>
</evidence>
<keyword evidence="3" id="KW-1185">Reference proteome</keyword>
<sequence length="255" mass="26202">MPSLSIISLVAAIAAVPVSADIHPVTVPSGFFSGPQTGIGSWYRANAGADSTTGTSWCGYKYSNSDPLFAVSLKRMGGATYGSNPTAWREQTRKYCGLEALVTDPTTGKSKVMYIGDAFDDAWVKESPASIDIMIDAFSAIHGNPNGNKNNVIKGVKWQFTGNVNTQYAAAGASWPTAAGSAPPKPTASSGACAGCLGAKCDGKTTVCNAGLTCLSPDGICSDKACNWGCDGWSCSATVPCQAPQTCISGVCKAQ</sequence>
<reference evidence="2 3" key="1">
    <citation type="submission" date="2015-04" db="EMBL/GenBank/DDBJ databases">
        <title>The draft genome sequence of Fusarium langsethiae, a T-2/HT-2 mycotoxin producer.</title>
        <authorList>
            <person name="Lysoe E."/>
            <person name="Divon H.H."/>
            <person name="Terzi V."/>
            <person name="Orru L."/>
            <person name="Lamontanara A."/>
            <person name="Kolseth A.-K."/>
            <person name="Frandsen R.J."/>
            <person name="Nielsen K."/>
            <person name="Thrane U."/>
        </authorList>
    </citation>
    <scope>NUCLEOTIDE SEQUENCE [LARGE SCALE GENOMIC DNA]</scope>
    <source>
        <strain evidence="2 3">Fl201059</strain>
    </source>
</reference>
<proteinExistence type="predicted"/>
<name>A0A0N0V4Z0_FUSLA</name>
<dbReference type="EMBL" id="JXCE01000941">
    <property type="protein sequence ID" value="KPA35705.1"/>
    <property type="molecule type" value="Genomic_DNA"/>
</dbReference>
<gene>
    <name evidence="2" type="ORF">FLAG1_11580</name>
</gene>
<feature type="signal peptide" evidence="1">
    <location>
        <begin position="1"/>
        <end position="20"/>
    </location>
</feature>
<evidence type="ECO:0000313" key="3">
    <source>
        <dbReference type="Proteomes" id="UP000037904"/>
    </source>
</evidence>
<evidence type="ECO:0000313" key="2">
    <source>
        <dbReference type="EMBL" id="KPA35705.1"/>
    </source>
</evidence>
<feature type="chain" id="PRO_5005860870" evidence="1">
    <location>
        <begin position="21"/>
        <end position="255"/>
    </location>
</feature>
<protein>
    <submittedName>
        <fullName evidence="2">Uncharacterized protein</fullName>
    </submittedName>
</protein>